<dbReference type="Proteomes" id="UP001485043">
    <property type="component" value="Unassembled WGS sequence"/>
</dbReference>
<name>A0AAW1RXT7_9CHLO</name>
<evidence type="ECO:0008006" key="4">
    <source>
        <dbReference type="Google" id="ProtNLM"/>
    </source>
</evidence>
<dbReference type="AlphaFoldDB" id="A0AAW1RXT7"/>
<evidence type="ECO:0000313" key="3">
    <source>
        <dbReference type="Proteomes" id="UP001485043"/>
    </source>
</evidence>
<proteinExistence type="predicted"/>
<sequence length="213" mass="23980">RIALARALAANSKLLLMDEPFGALDPTIRASVRATLADIIRKVGVTSIMVTHDQEEAFDLADRVIVFNRGRIEQDGTPDEIMREPNSPFVMHFTGDVNQMPADSQFAKQMGVKTDKPEVMFRPEDVELRTSTPRIDEEDFWCAATVNDAAPTENGYKFYLQLTPEMEVEYIQRHVDGQDGPGMFLASSQRVYIRVHSSRFMGYHPSELDSAPV</sequence>
<organism evidence="2 3">
    <name type="scientific">Apatococcus fuscideae</name>
    <dbReference type="NCBI Taxonomy" id="2026836"/>
    <lineage>
        <taxon>Eukaryota</taxon>
        <taxon>Viridiplantae</taxon>
        <taxon>Chlorophyta</taxon>
        <taxon>core chlorophytes</taxon>
        <taxon>Trebouxiophyceae</taxon>
        <taxon>Chlorellales</taxon>
        <taxon>Chlorellaceae</taxon>
        <taxon>Apatococcus</taxon>
    </lineage>
</organism>
<accession>A0AAW1RXT7</accession>
<dbReference type="InterPro" id="IPR027417">
    <property type="entry name" value="P-loop_NTPase"/>
</dbReference>
<keyword evidence="1" id="KW-0813">Transport</keyword>
<gene>
    <name evidence="2" type="ORF">WJX84_009123</name>
</gene>
<keyword evidence="3" id="KW-1185">Reference proteome</keyword>
<dbReference type="PANTHER" id="PTHR42781">
    <property type="entry name" value="SPERMIDINE/PUTRESCINE IMPORT ATP-BINDING PROTEIN POTA"/>
    <property type="match status" value="1"/>
</dbReference>
<protein>
    <recommendedName>
        <fullName evidence="4">ABC transporter ATP-binding protein</fullName>
    </recommendedName>
</protein>
<reference evidence="2 3" key="1">
    <citation type="journal article" date="2024" name="Nat. Commun.">
        <title>Phylogenomics reveals the evolutionary origins of lichenization in chlorophyte algae.</title>
        <authorList>
            <person name="Puginier C."/>
            <person name="Libourel C."/>
            <person name="Otte J."/>
            <person name="Skaloud P."/>
            <person name="Haon M."/>
            <person name="Grisel S."/>
            <person name="Petersen M."/>
            <person name="Berrin J.G."/>
            <person name="Delaux P.M."/>
            <person name="Dal Grande F."/>
            <person name="Keller J."/>
        </authorList>
    </citation>
    <scope>NUCLEOTIDE SEQUENCE [LARGE SCALE GENOMIC DNA]</scope>
    <source>
        <strain evidence="2 3">SAG 2523</strain>
    </source>
</reference>
<dbReference type="SUPFAM" id="SSF52540">
    <property type="entry name" value="P-loop containing nucleoside triphosphate hydrolases"/>
    <property type="match status" value="1"/>
</dbReference>
<comment type="caution">
    <text evidence="2">The sequence shown here is derived from an EMBL/GenBank/DDBJ whole genome shotgun (WGS) entry which is preliminary data.</text>
</comment>
<dbReference type="InterPro" id="IPR050093">
    <property type="entry name" value="ABC_SmlMolc_Importer"/>
</dbReference>
<evidence type="ECO:0000256" key="1">
    <source>
        <dbReference type="ARBA" id="ARBA00022448"/>
    </source>
</evidence>
<feature type="non-terminal residue" evidence="2">
    <location>
        <position position="1"/>
    </location>
</feature>
<dbReference type="EMBL" id="JALJOV010001936">
    <property type="protein sequence ID" value="KAK9838206.1"/>
    <property type="molecule type" value="Genomic_DNA"/>
</dbReference>
<dbReference type="PANTHER" id="PTHR42781:SF4">
    <property type="entry name" value="SPERMIDINE_PUTRESCINE IMPORT ATP-BINDING PROTEIN POTA"/>
    <property type="match status" value="1"/>
</dbReference>
<dbReference type="Gene3D" id="3.40.50.300">
    <property type="entry name" value="P-loop containing nucleotide triphosphate hydrolases"/>
    <property type="match status" value="1"/>
</dbReference>
<evidence type="ECO:0000313" key="2">
    <source>
        <dbReference type="EMBL" id="KAK9838206.1"/>
    </source>
</evidence>